<dbReference type="OrthoDB" id="6028099at2"/>
<feature type="transmembrane region" description="Helical" evidence="1">
    <location>
        <begin position="95"/>
        <end position="119"/>
    </location>
</feature>
<keyword evidence="1" id="KW-0812">Transmembrane</keyword>
<gene>
    <name evidence="2" type="ORF">FKV23_16345</name>
</gene>
<evidence type="ECO:0000313" key="3">
    <source>
        <dbReference type="Proteomes" id="UP000317199"/>
    </source>
</evidence>
<sequence>MTNPYQAPSAQAAGHDGSAKPGVAALLVSLCFAGLTALILTAVVPNFRDVLASFGAELPWLSRAVMDGYLVAWLLPACVAVVWFLWPKPRQRRIAVLAVGLISLLVVLPMCLLVLYLPIFRLGAAL</sequence>
<dbReference type="EMBL" id="CP041242">
    <property type="protein sequence ID" value="QDH71485.1"/>
    <property type="molecule type" value="Genomic_DNA"/>
</dbReference>
<proteinExistence type="predicted"/>
<dbReference type="RefSeq" id="WP_141624817.1">
    <property type="nucleotide sequence ID" value="NZ_CP041242.1"/>
</dbReference>
<organism evidence="2 3">
    <name type="scientific">Marilutibacter alkalisoli</name>
    <dbReference type="NCBI Taxonomy" id="2591633"/>
    <lineage>
        <taxon>Bacteria</taxon>
        <taxon>Pseudomonadati</taxon>
        <taxon>Pseudomonadota</taxon>
        <taxon>Gammaproteobacteria</taxon>
        <taxon>Lysobacterales</taxon>
        <taxon>Lysobacteraceae</taxon>
        <taxon>Marilutibacter</taxon>
    </lineage>
</organism>
<feature type="transmembrane region" description="Helical" evidence="1">
    <location>
        <begin position="64"/>
        <end position="86"/>
    </location>
</feature>
<dbReference type="KEGG" id="lyj:FKV23_16345"/>
<protein>
    <submittedName>
        <fullName evidence="2">Uncharacterized protein</fullName>
    </submittedName>
</protein>
<dbReference type="AlphaFoldDB" id="A0A514BVZ6"/>
<reference evidence="2 3" key="1">
    <citation type="submission" date="2019-06" db="EMBL/GenBank/DDBJ databases">
        <title>Lysobacter alkalisoli sp. nov. isolated from saline-alkali soil.</title>
        <authorList>
            <person name="Sun J.-Q."/>
            <person name="Xu L."/>
        </authorList>
    </citation>
    <scope>NUCLEOTIDE SEQUENCE [LARGE SCALE GENOMIC DNA]</scope>
    <source>
        <strain evidence="2 3">SJ-36</strain>
    </source>
</reference>
<evidence type="ECO:0000313" key="2">
    <source>
        <dbReference type="EMBL" id="QDH71485.1"/>
    </source>
</evidence>
<keyword evidence="1" id="KW-0472">Membrane</keyword>
<keyword evidence="1" id="KW-1133">Transmembrane helix</keyword>
<dbReference type="Proteomes" id="UP000317199">
    <property type="component" value="Chromosome"/>
</dbReference>
<keyword evidence="3" id="KW-1185">Reference proteome</keyword>
<accession>A0A514BVZ6</accession>
<name>A0A514BVZ6_9GAMM</name>
<evidence type="ECO:0000256" key="1">
    <source>
        <dbReference type="SAM" id="Phobius"/>
    </source>
</evidence>
<feature type="transmembrane region" description="Helical" evidence="1">
    <location>
        <begin position="23"/>
        <end position="44"/>
    </location>
</feature>